<evidence type="ECO:0000256" key="4">
    <source>
        <dbReference type="ARBA" id="ARBA00022989"/>
    </source>
</evidence>
<comment type="subcellular location">
    <subcellularLocation>
        <location evidence="1">Cell membrane</location>
        <topology evidence="1">Multi-pass membrane protein</topology>
    </subcellularLocation>
</comment>
<feature type="transmembrane region" description="Helical" evidence="7">
    <location>
        <begin position="159"/>
        <end position="183"/>
    </location>
</feature>
<dbReference type="Proteomes" id="UP000034228">
    <property type="component" value="Unassembled WGS sequence"/>
</dbReference>
<evidence type="ECO:0000256" key="6">
    <source>
        <dbReference type="SAM" id="MobiDB-lite"/>
    </source>
</evidence>
<keyword evidence="9" id="KW-1185">Reference proteome</keyword>
<accession>A0A0M2V592</accession>
<feature type="transmembrane region" description="Helical" evidence="7">
    <location>
        <begin position="135"/>
        <end position="153"/>
    </location>
</feature>
<dbReference type="InterPro" id="IPR003841">
    <property type="entry name" value="Na/Pi_transpt"/>
</dbReference>
<feature type="transmembrane region" description="Helical" evidence="7">
    <location>
        <begin position="249"/>
        <end position="270"/>
    </location>
</feature>
<comment type="caution">
    <text evidence="8">The sequence shown here is derived from an EMBL/GenBank/DDBJ whole genome shotgun (WGS) entry which is preliminary data.</text>
</comment>
<dbReference type="GO" id="GO:0005886">
    <property type="term" value="C:plasma membrane"/>
    <property type="evidence" value="ECO:0007669"/>
    <property type="project" value="UniProtKB-SubCell"/>
</dbReference>
<feature type="transmembrane region" description="Helical" evidence="7">
    <location>
        <begin position="112"/>
        <end position="128"/>
    </location>
</feature>
<dbReference type="EMBL" id="LAHO01000008">
    <property type="protein sequence ID" value="KKO45569.1"/>
    <property type="molecule type" value="Genomic_DNA"/>
</dbReference>
<dbReference type="STRING" id="336831.WG68_09280"/>
<dbReference type="RefSeq" id="WP_046557414.1">
    <property type="nucleotide sequence ID" value="NZ_LAHO01000008.1"/>
</dbReference>
<evidence type="ECO:0000256" key="2">
    <source>
        <dbReference type="ARBA" id="ARBA00022475"/>
    </source>
</evidence>
<proteinExistence type="predicted"/>
<name>A0A0M2V592_9GAMM</name>
<evidence type="ECO:0000313" key="9">
    <source>
        <dbReference type="Proteomes" id="UP000034228"/>
    </source>
</evidence>
<dbReference type="OrthoDB" id="9763003at2"/>
<evidence type="ECO:0000256" key="1">
    <source>
        <dbReference type="ARBA" id="ARBA00004651"/>
    </source>
</evidence>
<evidence type="ECO:0000256" key="7">
    <source>
        <dbReference type="SAM" id="Phobius"/>
    </source>
</evidence>
<reference evidence="8 9" key="1">
    <citation type="submission" date="2015-03" db="EMBL/GenBank/DDBJ databases">
        <title>Draft genome sequences of two protease-producing strains of Arsukibacterium isolated from two cold and alkaline environments.</title>
        <authorList>
            <person name="Lylloff J.E."/>
            <person name="Skov L.B."/>
            <person name="Jepsen M."/>
            <person name="Hallin P.F."/>
            <person name="Sorensen S.J."/>
            <person name="Stougaard P."/>
            <person name="Glaring M.A."/>
        </authorList>
    </citation>
    <scope>NUCLEOTIDE SEQUENCE [LARGE SCALE GENOMIC DNA]</scope>
    <source>
        <strain evidence="8 9">GCM72</strain>
    </source>
</reference>
<dbReference type="PANTHER" id="PTHR10010:SF46">
    <property type="entry name" value="SODIUM-DEPENDENT PHOSPHATE TRANSPORT PROTEIN 2B"/>
    <property type="match status" value="1"/>
</dbReference>
<protein>
    <submittedName>
        <fullName evidence="8">Sodium:phosphate symporter</fullName>
    </submittedName>
</protein>
<feature type="region of interest" description="Disordered" evidence="6">
    <location>
        <begin position="519"/>
        <end position="546"/>
    </location>
</feature>
<sequence length="546" mass="59048">MWSDVLMAFGALGLILLGMDWMSRGLKTAAGPSLMQFLQRWTGKPLQGVLFGGIATVAVQSSSAITVTTIGFVNAGILSLQNAAFVIYGSNVGTSVTGWFIALVGLQFKIDALALPIIGAGALLQLFSKSVRRKGIGEGLIGFGMLFLGLSFLKQSFDAAFIDIEFATLSQLGFWGVLLGVLLGTLLSTLMQASIAVIALVITAVSAGVLPLPLAAAFVIGANLGTTSTAIMSTLAATAKAKRLAMLHVIFNVLTGLVALLLLSPLLWIISLLQHWLFDEPQAAVSLALFHTLFNVLGVLLMWPITSRLVLYLNGRFRRQPIGQLRALDASSLAIPALAIKTLSMETLRVGQLLAAQALAISHGKGTDNETLDSIRQLQTELTHYMLQLSKQPLADQEAKALSELVQNQLRLEMTLQLLPALSRHLAADSQGLLPEQPLWQQLIAAHWPQDAALVRGCYRDVMKQRQQLKKQLYQLVLAEQLTNDSGGDQLLRFAELRRFNQQLTKAMLALGHLQSQYQMPEPAAEHTADPADTDEFNQKDNANAS</sequence>
<dbReference type="GO" id="GO:0044341">
    <property type="term" value="P:sodium-dependent phosphate transport"/>
    <property type="evidence" value="ECO:0007669"/>
    <property type="project" value="InterPro"/>
</dbReference>
<keyword evidence="3 7" id="KW-0812">Transmembrane</keyword>
<feature type="transmembrane region" description="Helical" evidence="7">
    <location>
        <begin position="190"/>
        <end position="210"/>
    </location>
</feature>
<feature type="transmembrane region" description="Helical" evidence="7">
    <location>
        <begin position="85"/>
        <end position="106"/>
    </location>
</feature>
<keyword evidence="5 7" id="KW-0472">Membrane</keyword>
<evidence type="ECO:0000256" key="3">
    <source>
        <dbReference type="ARBA" id="ARBA00022692"/>
    </source>
</evidence>
<gene>
    <name evidence="8" type="ORF">WG68_09280</name>
</gene>
<feature type="transmembrane region" description="Helical" evidence="7">
    <location>
        <begin position="290"/>
        <end position="311"/>
    </location>
</feature>
<dbReference type="PATRIC" id="fig|336831.14.peg.158"/>
<dbReference type="PANTHER" id="PTHR10010">
    <property type="entry name" value="SOLUTE CARRIER FAMILY 34 SODIUM PHOSPHATE , MEMBER 2-RELATED"/>
    <property type="match status" value="1"/>
</dbReference>
<feature type="transmembrane region" description="Helical" evidence="7">
    <location>
        <begin position="49"/>
        <end position="73"/>
    </location>
</feature>
<dbReference type="Pfam" id="PF02690">
    <property type="entry name" value="Na_Pi_cotrans"/>
    <property type="match status" value="2"/>
</dbReference>
<dbReference type="GO" id="GO:0005436">
    <property type="term" value="F:sodium:phosphate symporter activity"/>
    <property type="evidence" value="ECO:0007669"/>
    <property type="project" value="InterPro"/>
</dbReference>
<keyword evidence="2" id="KW-1003">Cell membrane</keyword>
<evidence type="ECO:0000256" key="5">
    <source>
        <dbReference type="ARBA" id="ARBA00023136"/>
    </source>
</evidence>
<dbReference type="AlphaFoldDB" id="A0A0M2V592"/>
<dbReference type="NCBIfam" id="NF037997">
    <property type="entry name" value="Na_Pi_symport"/>
    <property type="match status" value="1"/>
</dbReference>
<organism evidence="8 9">
    <name type="scientific">Arsukibacterium ikkense</name>
    <dbReference type="NCBI Taxonomy" id="336831"/>
    <lineage>
        <taxon>Bacteria</taxon>
        <taxon>Pseudomonadati</taxon>
        <taxon>Pseudomonadota</taxon>
        <taxon>Gammaproteobacteria</taxon>
        <taxon>Chromatiales</taxon>
        <taxon>Chromatiaceae</taxon>
        <taxon>Arsukibacterium</taxon>
    </lineage>
</organism>
<evidence type="ECO:0000313" key="8">
    <source>
        <dbReference type="EMBL" id="KKO45569.1"/>
    </source>
</evidence>
<keyword evidence="4 7" id="KW-1133">Transmembrane helix</keyword>